<keyword evidence="2" id="KW-1185">Reference proteome</keyword>
<reference evidence="1 2" key="1">
    <citation type="journal article" date="2019" name="Int. J. Syst. Evol. Microbiol.">
        <title>The Global Catalogue of Microorganisms (GCM) 10K type strain sequencing project: providing services to taxonomists for standard genome sequencing and annotation.</title>
        <authorList>
            <consortium name="The Broad Institute Genomics Platform"/>
            <consortium name="The Broad Institute Genome Sequencing Center for Infectious Disease"/>
            <person name="Wu L."/>
            <person name="Ma J."/>
        </authorList>
    </citation>
    <scope>NUCLEOTIDE SEQUENCE [LARGE SCALE GENOMIC DNA]</scope>
    <source>
        <strain evidence="1 2">JCM 13008</strain>
    </source>
</reference>
<evidence type="ECO:0000313" key="1">
    <source>
        <dbReference type="EMBL" id="GAA1108579.1"/>
    </source>
</evidence>
<accession>A0ABN1TYP2</accession>
<name>A0ABN1TYP2_9ACTN</name>
<dbReference type="Proteomes" id="UP001501581">
    <property type="component" value="Unassembled WGS sequence"/>
</dbReference>
<organism evidence="1 2">
    <name type="scientific">Nocardioides dubius</name>
    <dbReference type="NCBI Taxonomy" id="317019"/>
    <lineage>
        <taxon>Bacteria</taxon>
        <taxon>Bacillati</taxon>
        <taxon>Actinomycetota</taxon>
        <taxon>Actinomycetes</taxon>
        <taxon>Propionibacteriales</taxon>
        <taxon>Nocardioidaceae</taxon>
        <taxon>Nocardioides</taxon>
    </lineage>
</organism>
<proteinExistence type="predicted"/>
<evidence type="ECO:0000313" key="2">
    <source>
        <dbReference type="Proteomes" id="UP001501581"/>
    </source>
</evidence>
<comment type="caution">
    <text evidence="1">The sequence shown here is derived from an EMBL/GenBank/DDBJ whole genome shotgun (WGS) entry which is preliminary data.</text>
</comment>
<protein>
    <submittedName>
        <fullName evidence="1">Uncharacterized protein</fullName>
    </submittedName>
</protein>
<dbReference type="EMBL" id="BAAALG010000011">
    <property type="protein sequence ID" value="GAA1108579.1"/>
    <property type="molecule type" value="Genomic_DNA"/>
</dbReference>
<gene>
    <name evidence="1" type="ORF">GCM10009668_31040</name>
</gene>
<dbReference type="RefSeq" id="WP_343995729.1">
    <property type="nucleotide sequence ID" value="NZ_BAAALG010000011.1"/>
</dbReference>
<sequence>MTDFEEPRTEIEWSRRAIINVVEVLAAHAASLTLVGAHAVLLRTMALDVPRMPTGDGDLGVTPGLVSATPRIETLLVDAGYRHRTSARPGLWGRTVFADQDGSLSFREKVDLLAPHGLSGTVSRSKRGAPALQPDHGKHTVGNVLGLELASFNRSLVTLSDFADPRLTTALHVADIPALVLAKGSKIGERIDHPRKGRVRDKDLGDLWRLMAVGDPADTARVVEEYADHPQIGVHVRQGLAWTAAVVRDPVSRQRAKSNFDTFVDPREIDNAFARWQAALAGIGA</sequence>